<protein>
    <submittedName>
        <fullName evidence="1">Uncharacterized protein</fullName>
    </submittedName>
</protein>
<dbReference type="Proteomes" id="UP000182853">
    <property type="component" value="Unassembled WGS sequence"/>
</dbReference>
<sequence>MSPLRASFALCGILALANTLLAESALVEYLAYLAALAAFGLAAWWPDPLPPPPASGQWSAPAAGHERAHGECSGCGREVDAGWSMCPYCSARL</sequence>
<proteinExistence type="predicted"/>
<comment type="caution">
    <text evidence="1">The sequence shown here is derived from an EMBL/GenBank/DDBJ whole genome shotgun (WGS) entry which is preliminary data.</text>
</comment>
<dbReference type="EMBL" id="MIYT01000017">
    <property type="protein sequence ID" value="OIR09602.1"/>
    <property type="molecule type" value="Genomic_DNA"/>
</dbReference>
<evidence type="ECO:0000313" key="2">
    <source>
        <dbReference type="Proteomes" id="UP000182853"/>
    </source>
</evidence>
<dbReference type="AlphaFoldDB" id="A0A1J5SM89"/>
<name>A0A1J5SM89_9ARCH</name>
<accession>A0A1J5SM89</accession>
<reference evidence="1 2" key="1">
    <citation type="submission" date="2016-08" db="EMBL/GenBank/DDBJ databases">
        <title>New Insights into Marine Group III Euryarchaeota, from dark to light.</title>
        <authorList>
            <person name="Haro-Moreno J.M."/>
            <person name="Rodriguez-Valera F."/>
            <person name="Lopez-Garcia P."/>
            <person name="Moreira D."/>
            <person name="Martin-Cuadrado A.B."/>
        </authorList>
    </citation>
    <scope>NUCLEOTIDE SEQUENCE [LARGE SCALE GENOMIC DNA]</scope>
    <source>
        <strain evidence="1">CG-Bathy2</strain>
    </source>
</reference>
<evidence type="ECO:0000313" key="1">
    <source>
        <dbReference type="EMBL" id="OIR09602.1"/>
    </source>
</evidence>
<organism evidence="1 2">
    <name type="scientific">Marine Group III euryarchaeote CG-Bathy2</name>
    <dbReference type="NCBI Taxonomy" id="1889002"/>
    <lineage>
        <taxon>Archaea</taxon>
        <taxon>Methanobacteriati</taxon>
        <taxon>Thermoplasmatota</taxon>
        <taxon>Thermoplasmata</taxon>
        <taxon>Candidatus Thermoprofundales</taxon>
    </lineage>
</organism>
<gene>
    <name evidence="1" type="ORF">BEU05_02435</name>
</gene>